<comment type="caution">
    <text evidence="1">The sequence shown here is derived from an EMBL/GenBank/DDBJ whole genome shotgun (WGS) entry which is preliminary data.</text>
</comment>
<sequence>MNNIWFVDEYLMKSKESELQLATRQARLTPAINRTGLLSLSALISGRRETSPVQACCVPCC</sequence>
<keyword evidence="2" id="KW-1185">Reference proteome</keyword>
<dbReference type="AlphaFoldDB" id="A0A369BQB7"/>
<organism evidence="1 2">
    <name type="scientific">Fontibacillus phaseoli</name>
    <dbReference type="NCBI Taxonomy" id="1416533"/>
    <lineage>
        <taxon>Bacteria</taxon>
        <taxon>Bacillati</taxon>
        <taxon>Bacillota</taxon>
        <taxon>Bacilli</taxon>
        <taxon>Bacillales</taxon>
        <taxon>Paenibacillaceae</taxon>
        <taxon>Fontibacillus</taxon>
    </lineage>
</organism>
<protein>
    <submittedName>
        <fullName evidence="1">Uncharacterized protein</fullName>
    </submittedName>
</protein>
<dbReference type="EMBL" id="QPJW01000001">
    <property type="protein sequence ID" value="RCX23820.1"/>
    <property type="molecule type" value="Genomic_DNA"/>
</dbReference>
<evidence type="ECO:0000313" key="2">
    <source>
        <dbReference type="Proteomes" id="UP000253090"/>
    </source>
</evidence>
<dbReference type="Proteomes" id="UP000253090">
    <property type="component" value="Unassembled WGS sequence"/>
</dbReference>
<reference evidence="1 2" key="1">
    <citation type="submission" date="2018-07" db="EMBL/GenBank/DDBJ databases">
        <title>Genomic Encyclopedia of Type Strains, Phase III (KMG-III): the genomes of soil and plant-associated and newly described type strains.</title>
        <authorList>
            <person name="Whitman W."/>
        </authorList>
    </citation>
    <scope>NUCLEOTIDE SEQUENCE [LARGE SCALE GENOMIC DNA]</scope>
    <source>
        <strain evidence="1 2">CECT 8333</strain>
    </source>
</reference>
<gene>
    <name evidence="1" type="ORF">DFP94_1011424</name>
</gene>
<dbReference type="RefSeq" id="WP_114495654.1">
    <property type="nucleotide sequence ID" value="NZ_QPJW01000001.1"/>
</dbReference>
<evidence type="ECO:0000313" key="1">
    <source>
        <dbReference type="EMBL" id="RCX23820.1"/>
    </source>
</evidence>
<name>A0A369BQB7_9BACL</name>
<accession>A0A369BQB7</accession>
<proteinExistence type="predicted"/>